<accession>A0AC61MRM2</accession>
<keyword evidence="1" id="KW-0378">Hydrolase</keyword>
<dbReference type="EMBL" id="CP066744">
    <property type="protein sequence ID" value="QQK08232.1"/>
    <property type="molecule type" value="Genomic_DNA"/>
</dbReference>
<reference evidence="1 2" key="1">
    <citation type="journal article" date="2022" name="Int. J. Syst. Evol. Microbiol.">
        <title>Miniphocaeibacter halophilus sp. nov., an ammonium-tolerant acetate-producing bacterium isolated from a biogas system.</title>
        <authorList>
            <person name="Schnurer A."/>
            <person name="Singh A."/>
            <person name="Bi S."/>
            <person name="Qiao W."/>
            <person name="Westerholm M."/>
        </authorList>
    </citation>
    <scope>NUCLEOTIDE SEQUENCE [LARGE SCALE GENOMIC DNA]</scope>
    <source>
        <strain evidence="1 2">AMB_01</strain>
    </source>
</reference>
<gene>
    <name evidence="1" type="primary">lepB</name>
    <name evidence="1" type="ORF">JFY71_01455</name>
</gene>
<sequence length="177" mass="20203">MKKRKVSFKQVFKEIISTVVLALIIALLIIKFIGSTTIVDGISMEPTLKTNDFILVNRIGFLLGDLEPGDIIQFHSPNNKKKDFIKRVIAVEGDTVEIKNNRVFVNGNELVENYTMTKGITGYKDEKHWEIGKDEVFVLGDNRDYSNDSRTFGPIKKDSIVGIAFLRIYPFKEIKKF</sequence>
<organism evidence="1 2">
    <name type="scientific">Miniphocaeibacter halophilus</name>
    <dbReference type="NCBI Taxonomy" id="2931922"/>
    <lineage>
        <taxon>Bacteria</taxon>
        <taxon>Bacillati</taxon>
        <taxon>Bacillota</taxon>
        <taxon>Tissierellia</taxon>
        <taxon>Tissierellales</taxon>
        <taxon>Peptoniphilaceae</taxon>
        <taxon>Miniphocaeibacter</taxon>
    </lineage>
</organism>
<protein>
    <submittedName>
        <fullName evidence="1">Signal peptidase I</fullName>
        <ecNumber evidence="1">3.4.21.89</ecNumber>
    </submittedName>
</protein>
<name>A0AC61MRM2_9FIRM</name>
<keyword evidence="2" id="KW-1185">Reference proteome</keyword>
<evidence type="ECO:0000313" key="1">
    <source>
        <dbReference type="EMBL" id="QQK08232.1"/>
    </source>
</evidence>
<evidence type="ECO:0000313" key="2">
    <source>
        <dbReference type="Proteomes" id="UP000595814"/>
    </source>
</evidence>
<dbReference type="Proteomes" id="UP000595814">
    <property type="component" value="Chromosome"/>
</dbReference>
<dbReference type="EC" id="3.4.21.89" evidence="1"/>
<proteinExistence type="predicted"/>